<sequence>MANNVSRGEAAYLQLKEAIQSGALAPGTRVREVEIAERFGISRTPAREAIRRLESKGLISIVPHQGAVIASLDHQQTMELYDLREILEGSAAAFAARHASAAEIEELAELVASEPPFAEQPERLAELNRIFHASLYRAAHNRFLERALLGLRDSMALLGGTSLQVEGRYDTAHAEHQAMIEALNARDEASAEAAARAHIRNAQRARLKLMRGKFLDQPVDN</sequence>
<evidence type="ECO:0000313" key="5">
    <source>
        <dbReference type="EMBL" id="KEZ79401.1"/>
    </source>
</evidence>
<name>A0A084IRR7_SALHC</name>
<evidence type="ECO:0000256" key="3">
    <source>
        <dbReference type="ARBA" id="ARBA00023163"/>
    </source>
</evidence>
<dbReference type="PROSITE" id="PS50949">
    <property type="entry name" value="HTH_GNTR"/>
    <property type="match status" value="1"/>
</dbReference>
<dbReference type="Proteomes" id="UP000028302">
    <property type="component" value="Unassembled WGS sequence"/>
</dbReference>
<dbReference type="SMART" id="SM00345">
    <property type="entry name" value="HTH_GNTR"/>
    <property type="match status" value="1"/>
</dbReference>
<keyword evidence="6" id="KW-1185">Reference proteome</keyword>
<dbReference type="InterPro" id="IPR036388">
    <property type="entry name" value="WH-like_DNA-bd_sf"/>
</dbReference>
<evidence type="ECO:0000259" key="4">
    <source>
        <dbReference type="PROSITE" id="PS50949"/>
    </source>
</evidence>
<comment type="caution">
    <text evidence="5">The sequence shown here is derived from an EMBL/GenBank/DDBJ whole genome shotgun (WGS) entry which is preliminary data.</text>
</comment>
<reference evidence="5 6" key="1">
    <citation type="submission" date="2013-03" db="EMBL/GenBank/DDBJ databases">
        <title>Salinisphaera hydrothermalis C41B8 Genome Sequencing.</title>
        <authorList>
            <person name="Li C."/>
            <person name="Lai Q."/>
            <person name="Shao Z."/>
        </authorList>
    </citation>
    <scope>NUCLEOTIDE SEQUENCE [LARGE SCALE GENOMIC DNA]</scope>
    <source>
        <strain evidence="5 6">C41B8</strain>
    </source>
</reference>
<dbReference type="Pfam" id="PF00392">
    <property type="entry name" value="GntR"/>
    <property type="match status" value="1"/>
</dbReference>
<dbReference type="STRING" id="1304275.C41B8_01590"/>
<dbReference type="EMBL" id="APNK01000001">
    <property type="protein sequence ID" value="KEZ79401.1"/>
    <property type="molecule type" value="Genomic_DNA"/>
</dbReference>
<keyword evidence="1" id="KW-0805">Transcription regulation</keyword>
<feature type="domain" description="HTH gntR-type" evidence="4">
    <location>
        <begin position="5"/>
        <end position="72"/>
    </location>
</feature>
<evidence type="ECO:0000256" key="1">
    <source>
        <dbReference type="ARBA" id="ARBA00023015"/>
    </source>
</evidence>
<accession>A0A084IRR7</accession>
<dbReference type="InterPro" id="IPR000524">
    <property type="entry name" value="Tscrpt_reg_HTH_GntR"/>
</dbReference>
<dbReference type="AlphaFoldDB" id="A0A084IRR7"/>
<dbReference type="GO" id="GO:0003700">
    <property type="term" value="F:DNA-binding transcription factor activity"/>
    <property type="evidence" value="ECO:0007669"/>
    <property type="project" value="InterPro"/>
</dbReference>
<dbReference type="InterPro" id="IPR008920">
    <property type="entry name" value="TF_FadR/GntR_C"/>
</dbReference>
<dbReference type="Pfam" id="PF07729">
    <property type="entry name" value="FCD"/>
    <property type="match status" value="1"/>
</dbReference>
<dbReference type="SMART" id="SM00895">
    <property type="entry name" value="FCD"/>
    <property type="match status" value="1"/>
</dbReference>
<dbReference type="CDD" id="cd07377">
    <property type="entry name" value="WHTH_GntR"/>
    <property type="match status" value="1"/>
</dbReference>
<keyword evidence="3" id="KW-0804">Transcription</keyword>
<proteinExistence type="predicted"/>
<gene>
    <name evidence="5" type="ORF">C41B8_01590</name>
</gene>
<dbReference type="eggNOG" id="COG1802">
    <property type="taxonomic scope" value="Bacteria"/>
</dbReference>
<dbReference type="Gene3D" id="1.20.120.530">
    <property type="entry name" value="GntR ligand-binding domain-like"/>
    <property type="match status" value="1"/>
</dbReference>
<dbReference type="Gene3D" id="1.10.10.10">
    <property type="entry name" value="Winged helix-like DNA-binding domain superfamily/Winged helix DNA-binding domain"/>
    <property type="match status" value="1"/>
</dbReference>
<dbReference type="PRINTS" id="PR00033">
    <property type="entry name" value="HTHASNC"/>
</dbReference>
<dbReference type="InterPro" id="IPR036390">
    <property type="entry name" value="WH_DNA-bd_sf"/>
</dbReference>
<keyword evidence="2" id="KW-0238">DNA-binding</keyword>
<evidence type="ECO:0000313" key="6">
    <source>
        <dbReference type="Proteomes" id="UP000028302"/>
    </source>
</evidence>
<evidence type="ECO:0000256" key="2">
    <source>
        <dbReference type="ARBA" id="ARBA00023125"/>
    </source>
</evidence>
<dbReference type="InterPro" id="IPR011711">
    <property type="entry name" value="GntR_C"/>
</dbReference>
<dbReference type="PANTHER" id="PTHR43537:SF49">
    <property type="entry name" value="TRANSCRIPTIONAL REGULATORY PROTEIN"/>
    <property type="match status" value="1"/>
</dbReference>
<dbReference type="PRINTS" id="PR00035">
    <property type="entry name" value="HTHGNTR"/>
</dbReference>
<dbReference type="InterPro" id="IPR000485">
    <property type="entry name" value="AsnC-type_HTH_dom"/>
</dbReference>
<protein>
    <submittedName>
        <fullName evidence="5">GntR family transcriptional regulator</fullName>
    </submittedName>
</protein>
<dbReference type="SUPFAM" id="SSF46785">
    <property type="entry name" value="Winged helix' DNA-binding domain"/>
    <property type="match status" value="1"/>
</dbReference>
<organism evidence="5 6">
    <name type="scientific">Salinisphaera hydrothermalis (strain C41B8)</name>
    <dbReference type="NCBI Taxonomy" id="1304275"/>
    <lineage>
        <taxon>Bacteria</taxon>
        <taxon>Pseudomonadati</taxon>
        <taxon>Pseudomonadota</taxon>
        <taxon>Gammaproteobacteria</taxon>
        <taxon>Salinisphaerales</taxon>
        <taxon>Salinisphaeraceae</taxon>
        <taxon>Salinisphaera</taxon>
    </lineage>
</organism>
<dbReference type="RefSeq" id="WP_051882677.1">
    <property type="nucleotide sequence ID" value="NZ_APNK01000001.1"/>
</dbReference>
<dbReference type="OrthoDB" id="9799812at2"/>
<dbReference type="GO" id="GO:0043565">
    <property type="term" value="F:sequence-specific DNA binding"/>
    <property type="evidence" value="ECO:0007669"/>
    <property type="project" value="InterPro"/>
</dbReference>
<dbReference type="PANTHER" id="PTHR43537">
    <property type="entry name" value="TRANSCRIPTIONAL REGULATOR, GNTR FAMILY"/>
    <property type="match status" value="1"/>
</dbReference>
<dbReference type="SUPFAM" id="SSF48008">
    <property type="entry name" value="GntR ligand-binding domain-like"/>
    <property type="match status" value="1"/>
</dbReference>